<dbReference type="PANTHER" id="PTHR45981">
    <property type="entry name" value="LD02310P"/>
    <property type="match status" value="1"/>
</dbReference>
<dbReference type="GO" id="GO:0005765">
    <property type="term" value="C:lysosomal membrane"/>
    <property type="evidence" value="ECO:0007669"/>
    <property type="project" value="UniProtKB-SubCell"/>
</dbReference>
<feature type="region of interest" description="Disordered" evidence="4">
    <location>
        <begin position="1"/>
        <end position="30"/>
    </location>
</feature>
<sequence length="1091" mass="124401">MQNKEKSHPNLKYLSREKVGAYTGNNNTNTNINQYNNNIGSSFKTKAIPTITNPILKPGQNKNPLQKPSLPSKISPQPIQPIQQQQQLQQPKQLQLPQPTDISQQLPQQNYQFSSPINQLDGDSHQNFFIQTPSKNTSPHITSQNLFPSAPQQPMTNIKATFPPPKTNKTPPTSKQQSFNQSYQQLPQPTYQKQNVVPFTDQDNDCMMDNFISDSDFLEAFKPPPQPALSNIKNQSNNNKNNLNILNSSNNNNSNNSNNSNINNNNNNNNLAEKYELQINQLKASLVNKEKEYKELLEKQNLIEREREQERKKEKEKEHERELERERERHRELERDKERQKEREKEAEREKEKKLEKRKAEIDIQSENAKKLKSESLINVQNNIQKEKIILDEIMDDISILNPFFKPKPTFNKELHAITKKKAMMNEQRLQILQLFSFKNGSVPSIIYLLPSNFNSPFIQSNHGLFPNPTPLLLGGNSGGISAPQIKPSATSQTPSSKQQKSKPQPQIQPQPQPQPQQQPQQQQQQQQPQEKQSQQPPPLPQQKLPKPEMINDQRSHPNDLVYNKTPFLVPTPSNNTQRATQTQRSKSNLEPMFQSIVLPPQFCEDLSQNISNVLSLQRPCCSLFKSLLPFLKLNSVPPIEKALDVIITLLINSDECLNFFVSDLSNTKFQSSSLSQITSTLISQQPINTQPNQNPNLPSTTPNKPHYLTLPNNQTANLYPIPNLVQNPRIFSLSPITNIISNNNNNNNDNNNKLKEKDNKEIEIVTLSNNVNISSNSPHHEDTQIIKYLIENFNNILNLVGNNKSSKIIDNILTLFILVIDNILSTQPPQPIYQQKQHQLKSNIFSIDNPILVLQKFDSVLQQPIIVQMFSNSTTIEQKTLFIEFIERFLGQSDLVTLLIAGGGEDVNGFFVKAAICLGLPISNSQQCLKLISLKLKIVKLLAKAVMIYKKLIGALFRDIIFQAGIMLISDIFNNALDLNLFEENEQQKQSTTLIKETLKLIYSWFNKFTENISLKGSEKEIDLLKATTLRISKYNHINSLIESILLCENLVEFIDSCETQINQQTNTSTDQSTNESDNSSPESNNFRKK</sequence>
<feature type="compositionally biased region" description="Basic and acidic residues" evidence="4">
    <location>
        <begin position="546"/>
        <end position="558"/>
    </location>
</feature>
<evidence type="ECO:0000256" key="3">
    <source>
        <dbReference type="ARBA" id="ARBA00004656"/>
    </source>
</evidence>
<feature type="region of interest" description="Disordered" evidence="4">
    <location>
        <begin position="687"/>
        <end position="707"/>
    </location>
</feature>
<dbReference type="STRING" id="5786.F0ZAU7"/>
<protein>
    <submittedName>
        <fullName evidence="5">Uncharacterized protein</fullName>
    </submittedName>
</protein>
<feature type="compositionally biased region" description="Low complexity" evidence="4">
    <location>
        <begin position="687"/>
        <end position="704"/>
    </location>
</feature>
<feature type="compositionally biased region" description="Polar residues" evidence="4">
    <location>
        <begin position="176"/>
        <end position="190"/>
    </location>
</feature>
<evidence type="ECO:0000256" key="2">
    <source>
        <dbReference type="ARBA" id="ARBA00004177"/>
    </source>
</evidence>
<feature type="compositionally biased region" description="Polar residues" evidence="4">
    <location>
        <begin position="125"/>
        <end position="158"/>
    </location>
</feature>
<feature type="region of interest" description="Disordered" evidence="4">
    <location>
        <begin position="307"/>
        <end position="359"/>
    </location>
</feature>
<dbReference type="KEGG" id="dpp:DICPUDRAFT_148331"/>
<dbReference type="OMA" id="HMRINAT"/>
<organism evidence="5 6">
    <name type="scientific">Dictyostelium purpureum</name>
    <name type="common">Slime mold</name>
    <dbReference type="NCBI Taxonomy" id="5786"/>
    <lineage>
        <taxon>Eukaryota</taxon>
        <taxon>Amoebozoa</taxon>
        <taxon>Evosea</taxon>
        <taxon>Eumycetozoa</taxon>
        <taxon>Dictyostelia</taxon>
        <taxon>Dictyosteliales</taxon>
        <taxon>Dictyosteliaceae</taxon>
        <taxon>Dictyostelium</taxon>
    </lineage>
</organism>
<gene>
    <name evidence="5" type="ORF">DICPUDRAFT_148331</name>
</gene>
<dbReference type="OrthoDB" id="10669353at2759"/>
<name>F0ZAU7_DICPU</name>
<feature type="region of interest" description="Disordered" evidence="4">
    <location>
        <begin position="1067"/>
        <end position="1091"/>
    </location>
</feature>
<feature type="compositionally biased region" description="Pro residues" evidence="4">
    <location>
        <begin position="507"/>
        <end position="517"/>
    </location>
</feature>
<evidence type="ECO:0000313" key="6">
    <source>
        <dbReference type="Proteomes" id="UP000001064"/>
    </source>
</evidence>
<dbReference type="VEuPathDB" id="AmoebaDB:DICPUDRAFT_148331"/>
<dbReference type="eggNOG" id="ENOG502R8MM">
    <property type="taxonomic scope" value="Eukaryota"/>
</dbReference>
<dbReference type="InParanoid" id="F0ZAU7"/>
<feature type="region of interest" description="Disordered" evidence="4">
    <location>
        <begin position="476"/>
        <end position="588"/>
    </location>
</feature>
<feature type="compositionally biased region" description="Low complexity" evidence="4">
    <location>
        <begin position="492"/>
        <end position="506"/>
    </location>
</feature>
<dbReference type="AlphaFoldDB" id="F0ZAU7"/>
<evidence type="ECO:0000256" key="1">
    <source>
        <dbReference type="ARBA" id="ARBA00004127"/>
    </source>
</evidence>
<feature type="compositionally biased region" description="Low complexity" evidence="4">
    <location>
        <begin position="518"/>
        <end position="535"/>
    </location>
</feature>
<comment type="subcellular location">
    <subcellularLocation>
        <location evidence="1">Endomembrane system</location>
        <topology evidence="1">Multi-pass membrane protein</topology>
    </subcellularLocation>
    <subcellularLocation>
        <location evidence="2">Endosome</location>
    </subcellularLocation>
    <subcellularLocation>
        <location evidence="3">Lysosome membrane</location>
    </subcellularLocation>
</comment>
<reference evidence="6" key="1">
    <citation type="journal article" date="2011" name="Genome Biol.">
        <title>Comparative genomics of the social amoebae Dictyostelium discoideum and Dictyostelium purpureum.</title>
        <authorList>
            <consortium name="US DOE Joint Genome Institute (JGI-PGF)"/>
            <person name="Sucgang R."/>
            <person name="Kuo A."/>
            <person name="Tian X."/>
            <person name="Salerno W."/>
            <person name="Parikh A."/>
            <person name="Feasley C.L."/>
            <person name="Dalin E."/>
            <person name="Tu H."/>
            <person name="Huang E."/>
            <person name="Barry K."/>
            <person name="Lindquist E."/>
            <person name="Shapiro H."/>
            <person name="Bruce D."/>
            <person name="Schmutz J."/>
            <person name="Salamov A."/>
            <person name="Fey P."/>
            <person name="Gaudet P."/>
            <person name="Anjard C."/>
            <person name="Babu M.M."/>
            <person name="Basu S."/>
            <person name="Bushmanova Y."/>
            <person name="van der Wel H."/>
            <person name="Katoh-Kurasawa M."/>
            <person name="Dinh C."/>
            <person name="Coutinho P.M."/>
            <person name="Saito T."/>
            <person name="Elias M."/>
            <person name="Schaap P."/>
            <person name="Kay R.R."/>
            <person name="Henrissat B."/>
            <person name="Eichinger L."/>
            <person name="Rivero F."/>
            <person name="Putnam N.H."/>
            <person name="West C.M."/>
            <person name="Loomis W.F."/>
            <person name="Chisholm R.L."/>
            <person name="Shaulsky G."/>
            <person name="Strassmann J.E."/>
            <person name="Queller D.C."/>
            <person name="Kuspa A."/>
            <person name="Grigoriev I.V."/>
        </authorList>
    </citation>
    <scope>NUCLEOTIDE SEQUENCE [LARGE SCALE GENOMIC DNA]</scope>
    <source>
        <strain evidence="6">QSDP1</strain>
    </source>
</reference>
<dbReference type="FunCoup" id="F0ZAU7">
    <property type="interactions" value="937"/>
</dbReference>
<feature type="compositionally biased region" description="Low complexity" evidence="4">
    <location>
        <begin position="64"/>
        <end position="99"/>
    </location>
</feature>
<feature type="compositionally biased region" description="Polar residues" evidence="4">
    <location>
        <begin position="572"/>
        <end position="588"/>
    </location>
</feature>
<dbReference type="GeneID" id="10506272"/>
<dbReference type="EMBL" id="GL870966">
    <property type="protein sequence ID" value="EGC38950.1"/>
    <property type="molecule type" value="Genomic_DNA"/>
</dbReference>
<evidence type="ECO:0000313" key="5">
    <source>
        <dbReference type="EMBL" id="EGC38950.1"/>
    </source>
</evidence>
<dbReference type="GO" id="GO:0005768">
    <property type="term" value="C:endosome"/>
    <property type="evidence" value="ECO:0007669"/>
    <property type="project" value="UniProtKB-SubCell"/>
</dbReference>
<proteinExistence type="predicted"/>
<evidence type="ECO:0000256" key="4">
    <source>
        <dbReference type="SAM" id="MobiDB-lite"/>
    </source>
</evidence>
<feature type="region of interest" description="Disordered" evidence="4">
    <location>
        <begin position="220"/>
        <end position="269"/>
    </location>
</feature>
<dbReference type="Proteomes" id="UP000001064">
    <property type="component" value="Unassembled WGS sequence"/>
</dbReference>
<accession>F0ZAU7</accession>
<keyword evidence="6" id="KW-1185">Reference proteome</keyword>
<feature type="compositionally biased region" description="Low complexity" evidence="4">
    <location>
        <begin position="229"/>
        <end position="269"/>
    </location>
</feature>
<dbReference type="RefSeq" id="XP_003284515.1">
    <property type="nucleotide sequence ID" value="XM_003284467.1"/>
</dbReference>
<feature type="compositionally biased region" description="Basic and acidic residues" evidence="4">
    <location>
        <begin position="1"/>
        <end position="19"/>
    </location>
</feature>
<feature type="region of interest" description="Disordered" evidence="4">
    <location>
        <begin position="114"/>
        <end position="190"/>
    </location>
</feature>
<feature type="region of interest" description="Disordered" evidence="4">
    <location>
        <begin position="52"/>
        <end position="100"/>
    </location>
</feature>